<dbReference type="InterPro" id="IPR019098">
    <property type="entry name" value="Histone_chaperone_domain_CHZ"/>
</dbReference>
<comment type="subcellular location">
    <subcellularLocation>
        <location evidence="2">Nucleus</location>
    </subcellularLocation>
</comment>
<sequence>MSSNVTDPKATATAGGDSNVASPQSKGKGKAAPADTSMEEEEEEEEEEEDDDDEEEESEEEEEDFEEIDPSAILSTGRRTRGVKIDYTSKEALAKAGLQGNEDDEDEDVEMKD</sequence>
<evidence type="ECO:0000256" key="5">
    <source>
        <dbReference type="ARBA" id="ARBA00023242"/>
    </source>
</evidence>
<keyword evidence="4" id="KW-0143">Chaperone</keyword>
<feature type="compositionally biased region" description="Acidic residues" evidence="6">
    <location>
        <begin position="101"/>
        <end position="113"/>
    </location>
</feature>
<dbReference type="GO" id="GO:0005634">
    <property type="term" value="C:nucleus"/>
    <property type="evidence" value="ECO:0007669"/>
    <property type="project" value="UniProtKB-SubCell"/>
</dbReference>
<comment type="function">
    <text evidence="1">Forms a chaperone-bound H2A.Z-H2B complex that acts as a source for SWR1 complex-dependent H2A to H2A.Z histone replacement in chromatin.</text>
</comment>
<protein>
    <submittedName>
        <fullName evidence="8">Histone chaperone domain CHZ</fullName>
    </submittedName>
</protein>
<feature type="compositionally biased region" description="Acidic residues" evidence="6">
    <location>
        <begin position="37"/>
        <end position="69"/>
    </location>
</feature>
<keyword evidence="9" id="KW-1185">Reference proteome</keyword>
<evidence type="ECO:0000256" key="1">
    <source>
        <dbReference type="ARBA" id="ARBA00002212"/>
    </source>
</evidence>
<feature type="domain" description="Histone chaperone" evidence="7">
    <location>
        <begin position="59"/>
        <end position="96"/>
    </location>
</feature>
<feature type="region of interest" description="Disordered" evidence="6">
    <location>
        <begin position="1"/>
        <end position="113"/>
    </location>
</feature>
<proteinExistence type="inferred from homology"/>
<comment type="caution">
    <text evidence="8">The sequence shown here is derived from an EMBL/GenBank/DDBJ whole genome shotgun (WGS) entry which is preliminary data.</text>
</comment>
<gene>
    <name evidence="8" type="primary">chz1</name>
    <name evidence="8" type="ORF">LshimejAT787_0400150</name>
</gene>
<dbReference type="OrthoDB" id="3364766at2759"/>
<reference evidence="8" key="1">
    <citation type="submission" date="2022-07" db="EMBL/GenBank/DDBJ databases">
        <title>The genome of Lyophyllum shimeji provides insight into the initial evolution of ectomycorrhizal fungal genome.</title>
        <authorList>
            <person name="Kobayashi Y."/>
            <person name="Shibata T."/>
            <person name="Hirakawa H."/>
            <person name="Shigenobu S."/>
            <person name="Nishiyama T."/>
            <person name="Yamada A."/>
            <person name="Hasebe M."/>
            <person name="Kawaguchi M."/>
        </authorList>
    </citation>
    <scope>NUCLEOTIDE SEQUENCE</scope>
    <source>
        <strain evidence="8">AT787</strain>
    </source>
</reference>
<evidence type="ECO:0000313" key="8">
    <source>
        <dbReference type="EMBL" id="GLB36964.1"/>
    </source>
</evidence>
<organism evidence="8 9">
    <name type="scientific">Lyophyllum shimeji</name>
    <name type="common">Hon-shimeji</name>
    <name type="synonym">Tricholoma shimeji</name>
    <dbReference type="NCBI Taxonomy" id="47721"/>
    <lineage>
        <taxon>Eukaryota</taxon>
        <taxon>Fungi</taxon>
        <taxon>Dikarya</taxon>
        <taxon>Basidiomycota</taxon>
        <taxon>Agaricomycotina</taxon>
        <taxon>Agaricomycetes</taxon>
        <taxon>Agaricomycetidae</taxon>
        <taxon>Agaricales</taxon>
        <taxon>Tricholomatineae</taxon>
        <taxon>Lyophyllaceae</taxon>
        <taxon>Lyophyllum</taxon>
    </lineage>
</organism>
<dbReference type="EMBL" id="BRPK01000004">
    <property type="protein sequence ID" value="GLB36964.1"/>
    <property type="molecule type" value="Genomic_DNA"/>
</dbReference>
<evidence type="ECO:0000256" key="3">
    <source>
        <dbReference type="ARBA" id="ARBA00008057"/>
    </source>
</evidence>
<evidence type="ECO:0000313" key="9">
    <source>
        <dbReference type="Proteomes" id="UP001063166"/>
    </source>
</evidence>
<evidence type="ECO:0000259" key="7">
    <source>
        <dbReference type="SMART" id="SM01082"/>
    </source>
</evidence>
<feature type="compositionally biased region" description="Basic and acidic residues" evidence="6">
    <location>
        <begin position="83"/>
        <end position="93"/>
    </location>
</feature>
<dbReference type="Proteomes" id="UP001063166">
    <property type="component" value="Unassembled WGS sequence"/>
</dbReference>
<comment type="similarity">
    <text evidence="3">Belongs to the CHZ1 family.</text>
</comment>
<keyword evidence="5" id="KW-0539">Nucleus</keyword>
<evidence type="ECO:0000256" key="2">
    <source>
        <dbReference type="ARBA" id="ARBA00004123"/>
    </source>
</evidence>
<name>A0A9P3PK68_LYOSH</name>
<accession>A0A9P3PK68</accession>
<evidence type="ECO:0000256" key="4">
    <source>
        <dbReference type="ARBA" id="ARBA00023186"/>
    </source>
</evidence>
<dbReference type="SMART" id="SM01082">
    <property type="entry name" value="CHZ"/>
    <property type="match status" value="1"/>
</dbReference>
<dbReference type="AlphaFoldDB" id="A0A9P3PK68"/>
<dbReference type="Pfam" id="PF09649">
    <property type="entry name" value="CHZ"/>
    <property type="match status" value="1"/>
</dbReference>
<evidence type="ECO:0000256" key="6">
    <source>
        <dbReference type="SAM" id="MobiDB-lite"/>
    </source>
</evidence>